<gene>
    <name evidence="7" type="ORF">SELO1098_LOCUS5504</name>
</gene>
<dbReference type="InterPro" id="IPR002885">
    <property type="entry name" value="PPR_rpt"/>
</dbReference>
<organism evidence="7">
    <name type="scientific">Spumella elongata</name>
    <dbReference type="NCBI Taxonomy" id="89044"/>
    <lineage>
        <taxon>Eukaryota</taxon>
        <taxon>Sar</taxon>
        <taxon>Stramenopiles</taxon>
        <taxon>Ochrophyta</taxon>
        <taxon>Chrysophyceae</taxon>
        <taxon>Chromulinales</taxon>
        <taxon>Chromulinaceae</taxon>
        <taxon>Spumella</taxon>
    </lineage>
</organism>
<dbReference type="PANTHER" id="PTHR47447">
    <property type="entry name" value="OS03G0856100 PROTEIN"/>
    <property type="match status" value="1"/>
</dbReference>
<feature type="compositionally biased region" description="Acidic residues" evidence="4">
    <location>
        <begin position="617"/>
        <end position="636"/>
    </location>
</feature>
<dbReference type="InterPro" id="IPR011990">
    <property type="entry name" value="TPR-like_helical_dom_sf"/>
</dbReference>
<feature type="compositionally biased region" description="Basic and acidic residues" evidence="4">
    <location>
        <begin position="637"/>
        <end position="646"/>
    </location>
</feature>
<feature type="repeat" description="PPR" evidence="2">
    <location>
        <begin position="399"/>
        <end position="433"/>
    </location>
</feature>
<feature type="repeat" description="PPR" evidence="2">
    <location>
        <begin position="908"/>
        <end position="942"/>
    </location>
</feature>
<proteinExistence type="predicted"/>
<dbReference type="PROSITE" id="PS51375">
    <property type="entry name" value="PPR"/>
    <property type="match status" value="3"/>
</dbReference>
<keyword evidence="1" id="KW-0677">Repeat</keyword>
<dbReference type="Gene3D" id="1.25.40.10">
    <property type="entry name" value="Tetratricopeptide repeat domain"/>
    <property type="match status" value="3"/>
</dbReference>
<dbReference type="InterPro" id="IPR057027">
    <property type="entry name" value="TPR_mt"/>
</dbReference>
<dbReference type="InterPro" id="IPR033443">
    <property type="entry name" value="PROP1-like_PPR_dom"/>
</dbReference>
<protein>
    <submittedName>
        <fullName evidence="7">Uncharacterized protein</fullName>
    </submittedName>
</protein>
<dbReference type="Pfam" id="PF13812">
    <property type="entry name" value="PPR_3"/>
    <property type="match status" value="1"/>
</dbReference>
<evidence type="ECO:0000259" key="6">
    <source>
        <dbReference type="Pfam" id="PF23276"/>
    </source>
</evidence>
<dbReference type="NCBIfam" id="TIGR00756">
    <property type="entry name" value="PPR"/>
    <property type="match status" value="2"/>
</dbReference>
<evidence type="ECO:0000313" key="7">
    <source>
        <dbReference type="EMBL" id="CAE0276674.1"/>
    </source>
</evidence>
<evidence type="ECO:0000256" key="1">
    <source>
        <dbReference type="ARBA" id="ARBA00022737"/>
    </source>
</evidence>
<dbReference type="PANTHER" id="PTHR47447:SF17">
    <property type="entry name" value="OS12G0638900 PROTEIN"/>
    <property type="match status" value="1"/>
</dbReference>
<accession>A0A7S3GUE0</accession>
<feature type="compositionally biased region" description="Acidic residues" evidence="4">
    <location>
        <begin position="584"/>
        <end position="599"/>
    </location>
</feature>
<dbReference type="AlphaFoldDB" id="A0A7S3GUE0"/>
<evidence type="ECO:0000259" key="5">
    <source>
        <dbReference type="Pfam" id="PF17177"/>
    </source>
</evidence>
<dbReference type="Pfam" id="PF17177">
    <property type="entry name" value="PPR_long"/>
    <property type="match status" value="1"/>
</dbReference>
<feature type="repeat" description="PPR" evidence="2">
    <location>
        <begin position="289"/>
        <end position="323"/>
    </location>
</feature>
<name>A0A7S3GUE0_9STRA</name>
<feature type="coiled-coil region" evidence="3">
    <location>
        <begin position="752"/>
        <end position="784"/>
    </location>
</feature>
<feature type="region of interest" description="Disordered" evidence="4">
    <location>
        <begin position="551"/>
        <end position="646"/>
    </location>
</feature>
<evidence type="ECO:0000256" key="2">
    <source>
        <dbReference type="PROSITE-ProRule" id="PRU00708"/>
    </source>
</evidence>
<keyword evidence="3" id="KW-0175">Coiled coil</keyword>
<dbReference type="EMBL" id="HBIC01011075">
    <property type="protein sequence ID" value="CAE0276674.1"/>
    <property type="molecule type" value="Transcribed_RNA"/>
</dbReference>
<evidence type="ECO:0000256" key="4">
    <source>
        <dbReference type="SAM" id="MobiDB-lite"/>
    </source>
</evidence>
<evidence type="ECO:0000256" key="3">
    <source>
        <dbReference type="SAM" id="Coils"/>
    </source>
</evidence>
<feature type="domain" description="Pentatricopeptide repeat-containing protein-mitochondrial" evidence="6">
    <location>
        <begin position="878"/>
        <end position="978"/>
    </location>
</feature>
<sequence length="1031" mass="117266">MALRLFAAANRLSVTQNVLKHVQKHATSFNYVNRSFYHTSHVSLRKGGSSALEPKVRLPSKKQIKRQSRANALKAEVVDKQKERLKVKHMKEQFNSGEVREFIEEIRGRMGQPVLNMLLPEGLQERLGQEEEEQLKLETYVDPFDVLAQFEELKLLADEKRRSVNDTTSQAIILGGDFSEEELKTTGNNVLVELAGDGQVGAAVRMYELMTDLDMRVEDASLGQLMKEAVRTGALDTADKLFNLVLADDSRTLSVEMWGTQAELLCKQRNIPGAVALLDKLKKLEIRPDASMYSAILGALVNSRDLDGARAMWNRMHKEGVAINHDGFHHMFRWCLHKGESERSFFYMDEMRVFGLEPTTTTFANFFRAASTAPHFIPGYQDTMFDAMAIMEGKELIPTAEVYESIIYGFGRARDPVAAEYYFWEMLRKGIKPTVACYENLFNAYMQAQNVGAKRYGALGRYSRPAPKPLSPLNQAMVDVGPVKAAQLMTSGMFTDYTFDKNDHGKRTKKPVIEDLLDGSDGEEEFENRLFAEAAHVRKLKGLPEMDMFTGRDIKLPSKSNQRHRLTTASEEALQLTGNQKNDLEEEEDGLEENWDAESLEQRFMQSQSFSRREEQFEGDEDAEAEGEGEEGEEGEDEHHHQHSDEFYEENGQDYMDLERGNLDDLAGGDEAFRELLAQIRDSKDGSFEGLEIDGKPIKRQASSRNMSEDKFFEQNLSEKEQFQVALAKWENRNTSVFEDPFSECSSNRGVLQGKEVAAETEEQRIAREELEEQERKINRISVLDASLTTHEKVERGALAALKHNAERGLAVPKDSSVPVVTMDDIRDGYDLVYFGRPPDADYSKTLPQRRMINCHRADLALQHMLDSDIEPTNKALTNYLGVSTAAGFADRAEKALTLFDKHRVKVTQHAYENIMNMHIRNRNIVEAQRTLENMREKKIVPTPDTFGGLLQAHFQRNNIVEALKVLEEAAANNVVVPERNIKFLRSRCEKLGIKHPDMPADPLAWVKEVKLTRRRMKMSSQKHIEPVRNM</sequence>
<dbReference type="Pfam" id="PF23276">
    <property type="entry name" value="TPR_24"/>
    <property type="match status" value="1"/>
</dbReference>
<feature type="domain" description="PROP1-like PPR" evidence="5">
    <location>
        <begin position="234"/>
        <end position="362"/>
    </location>
</feature>
<reference evidence="7" key="1">
    <citation type="submission" date="2021-01" db="EMBL/GenBank/DDBJ databases">
        <authorList>
            <person name="Corre E."/>
            <person name="Pelletier E."/>
            <person name="Niang G."/>
            <person name="Scheremetjew M."/>
            <person name="Finn R."/>
            <person name="Kale V."/>
            <person name="Holt S."/>
            <person name="Cochrane G."/>
            <person name="Meng A."/>
            <person name="Brown T."/>
            <person name="Cohen L."/>
        </authorList>
    </citation>
    <scope>NUCLEOTIDE SEQUENCE</scope>
    <source>
        <strain evidence="7">CCAP 955/1</strain>
    </source>
</reference>